<dbReference type="PANTHER" id="PTHR31836:SF25">
    <property type="entry name" value="RLPA-LIKE PROTEIN DOUBLE-PSI BETA-BARREL DOMAIN-CONTAINING PROTEIN"/>
    <property type="match status" value="1"/>
</dbReference>
<feature type="signal peptide" evidence="2">
    <location>
        <begin position="1"/>
        <end position="20"/>
    </location>
</feature>
<name>A0AAW0YPV2_9TREE</name>
<evidence type="ECO:0000313" key="4">
    <source>
        <dbReference type="Proteomes" id="UP001388673"/>
    </source>
</evidence>
<dbReference type="SUPFAM" id="SSF50685">
    <property type="entry name" value="Barwin-like endoglucanases"/>
    <property type="match status" value="1"/>
</dbReference>
<sequence>MFSITKTALFATVAATFVAAAPSFEKRADSSGTATFFDAGLGACGWTNSNSDYIVAVNSNQYDGSKCGNKIWLWNPSTQKMAFPTVADECPSCSHGDLDLSTGLFEFLSDGNMDEGVFQMKWGYM</sequence>
<dbReference type="RefSeq" id="XP_066803763.1">
    <property type="nucleotide sequence ID" value="XM_066946262.1"/>
</dbReference>
<dbReference type="EMBL" id="JBCAWK010000005">
    <property type="protein sequence ID" value="KAK8858922.1"/>
    <property type="molecule type" value="Genomic_DNA"/>
</dbReference>
<accession>A0AAW0YPV2</accession>
<keyword evidence="1 2" id="KW-0732">Signal</keyword>
<evidence type="ECO:0000256" key="2">
    <source>
        <dbReference type="SAM" id="SignalP"/>
    </source>
</evidence>
<evidence type="ECO:0000256" key="1">
    <source>
        <dbReference type="ARBA" id="ARBA00022729"/>
    </source>
</evidence>
<dbReference type="Gene3D" id="2.40.40.10">
    <property type="entry name" value="RlpA-like domain"/>
    <property type="match status" value="1"/>
</dbReference>
<dbReference type="InterPro" id="IPR051477">
    <property type="entry name" value="Expansin_CellWall"/>
</dbReference>
<feature type="chain" id="PRO_5043743660" description="Barwin domain-containing protein" evidence="2">
    <location>
        <begin position="21"/>
        <end position="125"/>
    </location>
</feature>
<dbReference type="GeneID" id="92180411"/>
<dbReference type="KEGG" id="kne:92180411"/>
<evidence type="ECO:0000313" key="3">
    <source>
        <dbReference type="EMBL" id="KAK8858922.1"/>
    </source>
</evidence>
<protein>
    <recommendedName>
        <fullName evidence="5">Barwin domain-containing protein</fullName>
    </recommendedName>
</protein>
<comment type="caution">
    <text evidence="3">The sequence shown here is derived from an EMBL/GenBank/DDBJ whole genome shotgun (WGS) entry which is preliminary data.</text>
</comment>
<keyword evidence="4" id="KW-1185">Reference proteome</keyword>
<evidence type="ECO:0008006" key="5">
    <source>
        <dbReference type="Google" id="ProtNLM"/>
    </source>
</evidence>
<organism evidence="3 4">
    <name type="scientific">Kwoniella newhampshirensis</name>
    <dbReference type="NCBI Taxonomy" id="1651941"/>
    <lineage>
        <taxon>Eukaryota</taxon>
        <taxon>Fungi</taxon>
        <taxon>Dikarya</taxon>
        <taxon>Basidiomycota</taxon>
        <taxon>Agaricomycotina</taxon>
        <taxon>Tremellomycetes</taxon>
        <taxon>Tremellales</taxon>
        <taxon>Cryptococcaceae</taxon>
        <taxon>Kwoniella</taxon>
    </lineage>
</organism>
<reference evidence="3 4" key="1">
    <citation type="journal article" date="2024" name="bioRxiv">
        <title>Comparative genomics of Cryptococcus and Kwoniella reveals pathogenesis evolution and contrasting karyotype dynamics via intercentromeric recombination or chromosome fusion.</title>
        <authorList>
            <person name="Coelho M.A."/>
            <person name="David-Palma M."/>
            <person name="Shea T."/>
            <person name="Bowers K."/>
            <person name="McGinley-Smith S."/>
            <person name="Mohammad A.W."/>
            <person name="Gnirke A."/>
            <person name="Yurkov A.M."/>
            <person name="Nowrousian M."/>
            <person name="Sun S."/>
            <person name="Cuomo C.A."/>
            <person name="Heitman J."/>
        </authorList>
    </citation>
    <scope>NUCLEOTIDE SEQUENCE [LARGE SCALE GENOMIC DNA]</scope>
    <source>
        <strain evidence="3 4">CBS 13917</strain>
    </source>
</reference>
<dbReference type="InterPro" id="IPR036908">
    <property type="entry name" value="RlpA-like_sf"/>
</dbReference>
<proteinExistence type="predicted"/>
<dbReference type="AlphaFoldDB" id="A0AAW0YPV2"/>
<dbReference type="Proteomes" id="UP001388673">
    <property type="component" value="Unassembled WGS sequence"/>
</dbReference>
<dbReference type="PANTHER" id="PTHR31836">
    <property type="match status" value="1"/>
</dbReference>
<dbReference type="CDD" id="cd22191">
    <property type="entry name" value="DPBB_RlpA_EXP_N-like"/>
    <property type="match status" value="1"/>
</dbReference>
<gene>
    <name evidence="3" type="ORF">IAR55_003153</name>
</gene>